<dbReference type="InterPro" id="IPR046341">
    <property type="entry name" value="SET_dom_sf"/>
</dbReference>
<dbReference type="SUPFAM" id="SSF82199">
    <property type="entry name" value="SET domain"/>
    <property type="match status" value="1"/>
</dbReference>
<name>A0A1F6BX15_9BACT</name>
<dbReference type="EMBL" id="MFKO01000008">
    <property type="protein sequence ID" value="OGG41368.1"/>
    <property type="molecule type" value="Genomic_DNA"/>
</dbReference>
<evidence type="ECO:0000256" key="4">
    <source>
        <dbReference type="ARBA" id="ARBA00022679"/>
    </source>
</evidence>
<evidence type="ECO:0000256" key="1">
    <source>
        <dbReference type="ARBA" id="ARBA00004286"/>
    </source>
</evidence>
<dbReference type="STRING" id="1798475.A2837_02520"/>
<proteinExistence type="predicted"/>
<evidence type="ECO:0000256" key="2">
    <source>
        <dbReference type="ARBA" id="ARBA00022454"/>
    </source>
</evidence>
<keyword evidence="4" id="KW-0808">Transferase</keyword>
<dbReference type="Gene3D" id="2.170.270.10">
    <property type="entry name" value="SET domain"/>
    <property type="match status" value="1"/>
</dbReference>
<gene>
    <name evidence="7" type="ORF">A2837_02520</name>
</gene>
<evidence type="ECO:0000256" key="3">
    <source>
        <dbReference type="ARBA" id="ARBA00022603"/>
    </source>
</evidence>
<dbReference type="PANTHER" id="PTHR22884">
    <property type="entry name" value="SET DOMAIN PROTEINS"/>
    <property type="match status" value="1"/>
</dbReference>
<evidence type="ECO:0000313" key="7">
    <source>
        <dbReference type="EMBL" id="OGG41368.1"/>
    </source>
</evidence>
<dbReference type="InterPro" id="IPR050777">
    <property type="entry name" value="SET2_Histone-Lys_MeTrsfase"/>
</dbReference>
<dbReference type="GO" id="GO:0005694">
    <property type="term" value="C:chromosome"/>
    <property type="evidence" value="ECO:0007669"/>
    <property type="project" value="UniProtKB-SubCell"/>
</dbReference>
<dbReference type="AlphaFoldDB" id="A0A1F6BX15"/>
<dbReference type="InterPro" id="IPR001214">
    <property type="entry name" value="SET_dom"/>
</dbReference>
<dbReference type="GO" id="GO:0032259">
    <property type="term" value="P:methylation"/>
    <property type="evidence" value="ECO:0007669"/>
    <property type="project" value="UniProtKB-KW"/>
</dbReference>
<evidence type="ECO:0000313" key="8">
    <source>
        <dbReference type="Proteomes" id="UP000176322"/>
    </source>
</evidence>
<dbReference type="PROSITE" id="PS50280">
    <property type="entry name" value="SET"/>
    <property type="match status" value="1"/>
</dbReference>
<keyword evidence="3" id="KW-0489">Methyltransferase</keyword>
<comment type="subcellular location">
    <subcellularLocation>
        <location evidence="1">Chromosome</location>
    </subcellularLocation>
</comment>
<dbReference type="Pfam" id="PF00856">
    <property type="entry name" value="SET"/>
    <property type="match status" value="1"/>
</dbReference>
<sequence>MAIAKKDFKVFKSSAGFGLRTLKDIKKGELVIEYTGRKTTNEAAERHPNRYQFDLDEKWTIDGSPRSNTARYINHSCRPNCEAVYYTDTNEIGIESIRNIKAGEELTYDYGKEYFNEYIRPVGCKCEKCTAARSR</sequence>
<feature type="domain" description="SET" evidence="6">
    <location>
        <begin position="6"/>
        <end position="111"/>
    </location>
</feature>
<dbReference type="GO" id="GO:0008168">
    <property type="term" value="F:methyltransferase activity"/>
    <property type="evidence" value="ECO:0007669"/>
    <property type="project" value="UniProtKB-KW"/>
</dbReference>
<evidence type="ECO:0000259" key="6">
    <source>
        <dbReference type="PROSITE" id="PS50280"/>
    </source>
</evidence>
<comment type="caution">
    <text evidence="7">The sequence shown here is derived from an EMBL/GenBank/DDBJ whole genome shotgun (WGS) entry which is preliminary data.</text>
</comment>
<accession>A0A1F6BX15</accession>
<keyword evidence="5" id="KW-0949">S-adenosyl-L-methionine</keyword>
<dbReference type="SMART" id="SM00317">
    <property type="entry name" value="SET"/>
    <property type="match status" value="1"/>
</dbReference>
<evidence type="ECO:0000256" key="5">
    <source>
        <dbReference type="ARBA" id="ARBA00022691"/>
    </source>
</evidence>
<protein>
    <recommendedName>
        <fullName evidence="6">SET domain-containing protein</fullName>
    </recommendedName>
</protein>
<keyword evidence="2" id="KW-0158">Chromosome</keyword>
<reference evidence="7 8" key="1">
    <citation type="journal article" date="2016" name="Nat. Commun.">
        <title>Thousands of microbial genomes shed light on interconnected biogeochemical processes in an aquifer system.</title>
        <authorList>
            <person name="Anantharaman K."/>
            <person name="Brown C.T."/>
            <person name="Hug L.A."/>
            <person name="Sharon I."/>
            <person name="Castelle C.J."/>
            <person name="Probst A.J."/>
            <person name="Thomas B.C."/>
            <person name="Singh A."/>
            <person name="Wilkins M.J."/>
            <person name="Karaoz U."/>
            <person name="Brodie E.L."/>
            <person name="Williams K.H."/>
            <person name="Hubbard S.S."/>
            <person name="Banfield J.F."/>
        </authorList>
    </citation>
    <scope>NUCLEOTIDE SEQUENCE [LARGE SCALE GENOMIC DNA]</scope>
</reference>
<dbReference type="Proteomes" id="UP000176322">
    <property type="component" value="Unassembled WGS sequence"/>
</dbReference>
<organism evidence="7 8">
    <name type="scientific">Candidatus Kaiserbacteria bacterium RIFCSPHIGHO2_01_FULL_46_22</name>
    <dbReference type="NCBI Taxonomy" id="1798475"/>
    <lineage>
        <taxon>Bacteria</taxon>
        <taxon>Candidatus Kaiseribacteriota</taxon>
    </lineage>
</organism>